<evidence type="ECO:0000313" key="2">
    <source>
        <dbReference type="Proteomes" id="UP001054252"/>
    </source>
</evidence>
<gene>
    <name evidence="1" type="ORF">SLEP1_g24550</name>
</gene>
<keyword evidence="2" id="KW-1185">Reference proteome</keyword>
<name>A0AAV5JG05_9ROSI</name>
<evidence type="ECO:0000313" key="1">
    <source>
        <dbReference type="EMBL" id="GKV13554.1"/>
    </source>
</evidence>
<reference evidence="1 2" key="1">
    <citation type="journal article" date="2021" name="Commun. Biol.">
        <title>The genome of Shorea leprosula (Dipterocarpaceae) highlights the ecological relevance of drought in aseasonal tropical rainforests.</title>
        <authorList>
            <person name="Ng K.K.S."/>
            <person name="Kobayashi M.J."/>
            <person name="Fawcett J.A."/>
            <person name="Hatakeyama M."/>
            <person name="Paape T."/>
            <person name="Ng C.H."/>
            <person name="Ang C.C."/>
            <person name="Tnah L.H."/>
            <person name="Lee C.T."/>
            <person name="Nishiyama T."/>
            <person name="Sese J."/>
            <person name="O'Brien M.J."/>
            <person name="Copetti D."/>
            <person name="Mohd Noor M.I."/>
            <person name="Ong R.C."/>
            <person name="Putra M."/>
            <person name="Sireger I.Z."/>
            <person name="Indrioko S."/>
            <person name="Kosugi Y."/>
            <person name="Izuno A."/>
            <person name="Isagi Y."/>
            <person name="Lee S.L."/>
            <person name="Shimizu K.K."/>
        </authorList>
    </citation>
    <scope>NUCLEOTIDE SEQUENCE [LARGE SCALE GENOMIC DNA]</scope>
    <source>
        <strain evidence="1">214</strain>
    </source>
</reference>
<accession>A0AAV5JG05</accession>
<organism evidence="1 2">
    <name type="scientific">Rubroshorea leprosula</name>
    <dbReference type="NCBI Taxonomy" id="152421"/>
    <lineage>
        <taxon>Eukaryota</taxon>
        <taxon>Viridiplantae</taxon>
        <taxon>Streptophyta</taxon>
        <taxon>Embryophyta</taxon>
        <taxon>Tracheophyta</taxon>
        <taxon>Spermatophyta</taxon>
        <taxon>Magnoliopsida</taxon>
        <taxon>eudicotyledons</taxon>
        <taxon>Gunneridae</taxon>
        <taxon>Pentapetalae</taxon>
        <taxon>rosids</taxon>
        <taxon>malvids</taxon>
        <taxon>Malvales</taxon>
        <taxon>Dipterocarpaceae</taxon>
        <taxon>Rubroshorea</taxon>
    </lineage>
</organism>
<dbReference type="AlphaFoldDB" id="A0AAV5JG05"/>
<dbReference type="Proteomes" id="UP001054252">
    <property type="component" value="Unassembled WGS sequence"/>
</dbReference>
<comment type="caution">
    <text evidence="1">The sequence shown here is derived from an EMBL/GenBank/DDBJ whole genome shotgun (WGS) entry which is preliminary data.</text>
</comment>
<protein>
    <submittedName>
        <fullName evidence="1">Uncharacterized protein</fullName>
    </submittedName>
</protein>
<proteinExistence type="predicted"/>
<sequence length="87" mass="9415">MLGRVHLEEDEDGTLPLVSAWKLEAFKVEKLLLVGITESQLLKAAAGSGEWKCRQPALEAAAGSTGKNLKTIAWCARRKDAKPTPTL</sequence>
<dbReference type="EMBL" id="BPVZ01000039">
    <property type="protein sequence ID" value="GKV13554.1"/>
    <property type="molecule type" value="Genomic_DNA"/>
</dbReference>